<comment type="function">
    <text evidence="5">Involved in the regulation of telomere length, clustering and has a specific role in telomere position effect (TPE).</text>
</comment>
<dbReference type="Gene3D" id="1.10.10.60">
    <property type="entry name" value="Homeodomain-like"/>
    <property type="match status" value="1"/>
</dbReference>
<feature type="compositionally biased region" description="Polar residues" evidence="6">
    <location>
        <begin position="328"/>
        <end position="343"/>
    </location>
</feature>
<keyword evidence="9" id="KW-1185">Reference proteome</keyword>
<dbReference type="Proteomes" id="UP001233271">
    <property type="component" value="Chromosome 6"/>
</dbReference>
<feature type="compositionally biased region" description="Basic and acidic residues" evidence="6">
    <location>
        <begin position="188"/>
        <end position="201"/>
    </location>
</feature>
<dbReference type="RefSeq" id="XP_060459096.1">
    <property type="nucleotide sequence ID" value="XM_060602731.1"/>
</dbReference>
<evidence type="ECO:0000256" key="1">
    <source>
        <dbReference type="ARBA" id="ARBA00010467"/>
    </source>
</evidence>
<dbReference type="Pfam" id="PF08914">
    <property type="entry name" value="Myb_Rap1"/>
    <property type="match status" value="1"/>
</dbReference>
<sequence>MDLLAGEKLYIDDTQIFDDANALASSITPAAPSAAVHSSSSPTSQPTNTTDVDMDGEGAAATTPHRIIRPPSQKEREEEARRQREDSFAEDDAPFFKKAPGRPAGKPRNEYTPEDDDLLCRYVAQYHAGGSWSSRKTYQVMYEWVARHTWQSWLERFKKNSVAFGKRVNRYARAGLDDSLKTVAERTAMRERAKDKGKVRGEPSMGMEAGPSRKGKEKATETPKRRLVLSDDNDDEPRKKDPQRLALGRNRPGSGFPTQPPRGGREPLFMPGPSGILESVERVQAPPLAEPVVDKAVEQAAPLPPTEHAYPSPNAATEVQGTAAAPVQQPQRGQAVEHQQSAQDAAPVSEQQPPPGQQPTAPEQREESPAIPPSGQQPSGPEKPEEPVATPPPEAPAVPASPTAPAPTQAPPSAQPPAASASPAPPTPTQPSAAALPPPTPSAYAPRPSSVADLIDRRRTPRRPRHTLATVAAPHSQPSRRRVLETISVPRELRTPIPAPRETSPQEPLTPKPSPSPNVPLTPVQLQQKLEAGREIVTHAAQTYRGYIDRWLGMFGVGQAEIMAAVEEVRARTDLNRAPLVFGQVERVLEERYGRV</sequence>
<dbReference type="InterPro" id="IPR039595">
    <property type="entry name" value="TE2IP/Rap1"/>
</dbReference>
<evidence type="ECO:0000256" key="5">
    <source>
        <dbReference type="RuleBase" id="RU367107"/>
    </source>
</evidence>
<feature type="region of interest" description="Disordered" evidence="6">
    <location>
        <begin position="29"/>
        <end position="112"/>
    </location>
</feature>
<accession>A0AA48L823</accession>
<feature type="region of interest" description="Disordered" evidence="6">
    <location>
        <begin position="188"/>
        <end position="520"/>
    </location>
</feature>
<dbReference type="GO" id="GO:0031848">
    <property type="term" value="P:protection from non-homologous end joining at telomere"/>
    <property type="evidence" value="ECO:0007669"/>
    <property type="project" value="TreeGrafter"/>
</dbReference>
<evidence type="ECO:0000259" key="7">
    <source>
        <dbReference type="Pfam" id="PF08914"/>
    </source>
</evidence>
<dbReference type="PANTHER" id="PTHR16466:SF6">
    <property type="entry name" value="TELOMERIC REPEAT-BINDING FACTOR 2-INTERACTING PROTEIN 1"/>
    <property type="match status" value="1"/>
</dbReference>
<evidence type="ECO:0000256" key="3">
    <source>
        <dbReference type="ARBA" id="ARBA00022895"/>
    </source>
</evidence>
<gene>
    <name evidence="8" type="ORF">CcaverHIS019_0602900</name>
</gene>
<feature type="compositionally biased region" description="Pro residues" evidence="6">
    <location>
        <begin position="508"/>
        <end position="520"/>
    </location>
</feature>
<dbReference type="GO" id="GO:0010833">
    <property type="term" value="P:telomere maintenance via telomere lengthening"/>
    <property type="evidence" value="ECO:0007669"/>
    <property type="project" value="UniProtKB-UniRule"/>
</dbReference>
<feature type="domain" description="TERF2-interacting telomeric protein 1 Myb" evidence="7">
    <location>
        <begin position="111"/>
        <end position="159"/>
    </location>
</feature>
<dbReference type="GO" id="GO:0070187">
    <property type="term" value="C:shelterin complex"/>
    <property type="evidence" value="ECO:0007669"/>
    <property type="project" value="TreeGrafter"/>
</dbReference>
<dbReference type="PANTHER" id="PTHR16466">
    <property type="entry name" value="TELOMERE REPEAT-BINDING FACTOR 2-INTERACTING PROTEIN 1"/>
    <property type="match status" value="1"/>
</dbReference>
<dbReference type="KEGG" id="ccac:CcaHIS019_0602900"/>
<dbReference type="AlphaFoldDB" id="A0AA48L823"/>
<feature type="compositionally biased region" description="Basic and acidic residues" evidence="6">
    <location>
        <begin position="72"/>
        <end position="87"/>
    </location>
</feature>
<organism evidence="8 9">
    <name type="scientific">Cutaneotrichosporon cavernicola</name>
    <dbReference type="NCBI Taxonomy" id="279322"/>
    <lineage>
        <taxon>Eukaryota</taxon>
        <taxon>Fungi</taxon>
        <taxon>Dikarya</taxon>
        <taxon>Basidiomycota</taxon>
        <taxon>Agaricomycotina</taxon>
        <taxon>Tremellomycetes</taxon>
        <taxon>Trichosporonales</taxon>
        <taxon>Trichosporonaceae</taxon>
        <taxon>Cutaneotrichosporon</taxon>
    </lineage>
</organism>
<dbReference type="InterPro" id="IPR015010">
    <property type="entry name" value="TERF2IP_Myb"/>
</dbReference>
<reference evidence="8" key="1">
    <citation type="journal article" date="2023" name="BMC Genomics">
        <title>Chromosome-level genome assemblies of Cutaneotrichosporon spp. (Trichosporonales, Basidiomycota) reveal imbalanced evolution between nucleotide sequences and chromosome synteny.</title>
        <authorList>
            <person name="Kobayashi Y."/>
            <person name="Kayamori A."/>
            <person name="Aoki K."/>
            <person name="Shiwa Y."/>
            <person name="Matsutani M."/>
            <person name="Fujita N."/>
            <person name="Sugita T."/>
            <person name="Iwasaki W."/>
            <person name="Tanaka N."/>
            <person name="Takashima M."/>
        </authorList>
    </citation>
    <scope>NUCLEOTIDE SEQUENCE</scope>
    <source>
        <strain evidence="8">HIS019</strain>
    </source>
</reference>
<evidence type="ECO:0000256" key="2">
    <source>
        <dbReference type="ARBA" id="ARBA00022454"/>
    </source>
</evidence>
<evidence type="ECO:0000313" key="9">
    <source>
        <dbReference type="Proteomes" id="UP001233271"/>
    </source>
</evidence>
<keyword evidence="2 5" id="KW-0158">Chromosome</keyword>
<comment type="subcellular location">
    <subcellularLocation>
        <location evidence="5">Nucleus</location>
    </subcellularLocation>
    <subcellularLocation>
        <location evidence="5">Chromosome</location>
        <location evidence="5">Telomere</location>
    </subcellularLocation>
</comment>
<dbReference type="EMBL" id="AP028217">
    <property type="protein sequence ID" value="BEI93831.1"/>
    <property type="molecule type" value="Genomic_DNA"/>
</dbReference>
<name>A0AA48L823_9TREE</name>
<keyword evidence="4 5" id="KW-0539">Nucleus</keyword>
<protein>
    <recommendedName>
        <fullName evidence="5">DNA-binding protein RAP1</fullName>
    </recommendedName>
</protein>
<evidence type="ECO:0000313" key="8">
    <source>
        <dbReference type="EMBL" id="BEI93831.1"/>
    </source>
</evidence>
<dbReference type="PRINTS" id="PR01217">
    <property type="entry name" value="PRICHEXTENSN"/>
</dbReference>
<feature type="compositionally biased region" description="Pro residues" evidence="6">
    <location>
        <begin position="402"/>
        <end position="415"/>
    </location>
</feature>
<feature type="compositionally biased region" description="Low complexity" evidence="6">
    <location>
        <begin position="29"/>
        <end position="50"/>
    </location>
</feature>
<proteinExistence type="inferred from homology"/>
<comment type="similarity">
    <text evidence="1 5">Belongs to the RAP1 family.</text>
</comment>
<evidence type="ECO:0000256" key="6">
    <source>
        <dbReference type="SAM" id="MobiDB-lite"/>
    </source>
</evidence>
<dbReference type="CDD" id="cd11655">
    <property type="entry name" value="rap1_myb-like"/>
    <property type="match status" value="1"/>
</dbReference>
<keyword evidence="3 5" id="KW-0779">Telomere</keyword>
<dbReference type="GO" id="GO:0042162">
    <property type="term" value="F:telomeric DNA binding"/>
    <property type="evidence" value="ECO:0007669"/>
    <property type="project" value="TreeGrafter"/>
</dbReference>
<comment type="subunit">
    <text evidence="5">Homodimer.</text>
</comment>
<dbReference type="SUPFAM" id="SSF46689">
    <property type="entry name" value="Homeodomain-like"/>
    <property type="match status" value="1"/>
</dbReference>
<dbReference type="GeneID" id="85497701"/>
<evidence type="ECO:0000256" key="4">
    <source>
        <dbReference type="ARBA" id="ARBA00023242"/>
    </source>
</evidence>
<dbReference type="InterPro" id="IPR009057">
    <property type="entry name" value="Homeodomain-like_sf"/>
</dbReference>